<dbReference type="EMBL" id="VFPG01000002">
    <property type="protein sequence ID" value="TQM25773.1"/>
    <property type="molecule type" value="Genomic_DNA"/>
</dbReference>
<keyword evidence="3" id="KW-1185">Reference proteome</keyword>
<feature type="region of interest" description="Disordered" evidence="1">
    <location>
        <begin position="29"/>
        <end position="50"/>
    </location>
</feature>
<protein>
    <submittedName>
        <fullName evidence="2">Uncharacterized protein</fullName>
    </submittedName>
</protein>
<dbReference type="RefSeq" id="WP_185757315.1">
    <property type="nucleotide sequence ID" value="NZ_VFPG01000002.1"/>
</dbReference>
<comment type="caution">
    <text evidence="2">The sequence shown here is derived from an EMBL/GenBank/DDBJ whole genome shotgun (WGS) entry which is preliminary data.</text>
</comment>
<proteinExistence type="predicted"/>
<evidence type="ECO:0000313" key="3">
    <source>
        <dbReference type="Proteomes" id="UP000316331"/>
    </source>
</evidence>
<gene>
    <name evidence="2" type="ORF">FB390_5936</name>
</gene>
<name>A0A543EW00_9NOCA</name>
<dbReference type="AlphaFoldDB" id="A0A543EW00"/>
<organism evidence="2 3">
    <name type="scientific">Nocardia bhagyanarayanae</name>
    <dbReference type="NCBI Taxonomy" id="1215925"/>
    <lineage>
        <taxon>Bacteria</taxon>
        <taxon>Bacillati</taxon>
        <taxon>Actinomycetota</taxon>
        <taxon>Actinomycetes</taxon>
        <taxon>Mycobacteriales</taxon>
        <taxon>Nocardiaceae</taxon>
        <taxon>Nocardia</taxon>
    </lineage>
</organism>
<evidence type="ECO:0000256" key="1">
    <source>
        <dbReference type="SAM" id="MobiDB-lite"/>
    </source>
</evidence>
<evidence type="ECO:0000313" key="2">
    <source>
        <dbReference type="EMBL" id="TQM25773.1"/>
    </source>
</evidence>
<accession>A0A543EW00</accession>
<reference evidence="2 3" key="1">
    <citation type="submission" date="2019-06" db="EMBL/GenBank/DDBJ databases">
        <title>Sequencing the genomes of 1000 actinobacteria strains.</title>
        <authorList>
            <person name="Klenk H.-P."/>
        </authorList>
    </citation>
    <scope>NUCLEOTIDE SEQUENCE [LARGE SCALE GENOMIC DNA]</scope>
    <source>
        <strain evidence="2 3">DSM 103495</strain>
    </source>
</reference>
<dbReference type="Proteomes" id="UP000316331">
    <property type="component" value="Unassembled WGS sequence"/>
</dbReference>
<sequence length="50" mass="5561">MQTLIVVGVVAVVLFLVFAVVQFASRPPRMESRWDDSVPVDKGRWGDGDD</sequence>